<accession>A0A246JCG7</accession>
<dbReference type="AlphaFoldDB" id="A0A246JCG7"/>
<dbReference type="Proteomes" id="UP000197468">
    <property type="component" value="Unassembled WGS sequence"/>
</dbReference>
<organism evidence="1 2">
    <name type="scientific">Roseateles aquatilis</name>
    <dbReference type="NCBI Taxonomy" id="431061"/>
    <lineage>
        <taxon>Bacteria</taxon>
        <taxon>Pseudomonadati</taxon>
        <taxon>Pseudomonadota</taxon>
        <taxon>Betaproteobacteria</taxon>
        <taxon>Burkholderiales</taxon>
        <taxon>Sphaerotilaceae</taxon>
        <taxon>Roseateles</taxon>
    </lineage>
</organism>
<proteinExistence type="predicted"/>
<keyword evidence="2" id="KW-1185">Reference proteome</keyword>
<sequence>MPSLSGDGISIVEMKMRMLISSILFSVLFVFGGKPSLADSNYATAVQRHVYISGDALIVRDTILIEQLVNEAIALLDTHPEIQRLWLIDIAGGYVIPGARLAWRAQEMDVYIAGGCFSACADVALSGRTLNAAPWHGKLPSALVIHGSFTMSGEWVSHALNNLSRYAERLHPIKEADIEEAMSFPYPVGAGLFIFTDHSLREAKGQTVLLCEYFPSKCRSIDVTLEQLRIARSNLPVPPEVPVEPEEEKRP</sequence>
<comment type="caution">
    <text evidence="1">The sequence shown here is derived from an EMBL/GenBank/DDBJ whole genome shotgun (WGS) entry which is preliminary data.</text>
</comment>
<evidence type="ECO:0000313" key="1">
    <source>
        <dbReference type="EMBL" id="OWQ90271.1"/>
    </source>
</evidence>
<reference evidence="1 2" key="1">
    <citation type="journal article" date="2008" name="Int. J. Syst. Evol. Microbiol.">
        <title>Description of Roseateles aquatilis sp. nov. and Roseateles terrae sp. nov., in the class Betaproteobacteria, and emended description of the genus Roseateles.</title>
        <authorList>
            <person name="Gomila M."/>
            <person name="Bowien B."/>
            <person name="Falsen E."/>
            <person name="Moore E.R."/>
            <person name="Lalucat J."/>
        </authorList>
    </citation>
    <scope>NUCLEOTIDE SEQUENCE [LARGE SCALE GENOMIC DNA]</scope>
    <source>
        <strain evidence="1 2">CCUG 48205</strain>
    </source>
</reference>
<evidence type="ECO:0000313" key="2">
    <source>
        <dbReference type="Proteomes" id="UP000197468"/>
    </source>
</evidence>
<protein>
    <submittedName>
        <fullName evidence="1">Uncharacterized protein</fullName>
    </submittedName>
</protein>
<gene>
    <name evidence="1" type="ORF">CDN99_12920</name>
</gene>
<name>A0A246JCG7_9BURK</name>
<dbReference type="EMBL" id="NIOF01000005">
    <property type="protein sequence ID" value="OWQ90271.1"/>
    <property type="molecule type" value="Genomic_DNA"/>
</dbReference>